<protein>
    <submittedName>
        <fullName evidence="2">Uncharacterized protein</fullName>
    </submittedName>
</protein>
<dbReference type="AlphaFoldDB" id="A0A382ZDU5"/>
<accession>A0A382ZDU5</accession>
<organism evidence="2">
    <name type="scientific">marine metagenome</name>
    <dbReference type="NCBI Taxonomy" id="408172"/>
    <lineage>
        <taxon>unclassified sequences</taxon>
        <taxon>metagenomes</taxon>
        <taxon>ecological metagenomes</taxon>
    </lineage>
</organism>
<gene>
    <name evidence="2" type="ORF">METZ01_LOCUS446515</name>
</gene>
<dbReference type="EMBL" id="UINC01183092">
    <property type="protein sequence ID" value="SVD93661.1"/>
    <property type="molecule type" value="Genomic_DNA"/>
</dbReference>
<feature type="coiled-coil region" evidence="1">
    <location>
        <begin position="26"/>
        <end position="53"/>
    </location>
</feature>
<name>A0A382ZDU5_9ZZZZ</name>
<reference evidence="2" key="1">
    <citation type="submission" date="2018-05" db="EMBL/GenBank/DDBJ databases">
        <authorList>
            <person name="Lanie J.A."/>
            <person name="Ng W.-L."/>
            <person name="Kazmierczak K.M."/>
            <person name="Andrzejewski T.M."/>
            <person name="Davidsen T.M."/>
            <person name="Wayne K.J."/>
            <person name="Tettelin H."/>
            <person name="Glass J.I."/>
            <person name="Rusch D."/>
            <person name="Podicherti R."/>
            <person name="Tsui H.-C.T."/>
            <person name="Winkler M.E."/>
        </authorList>
    </citation>
    <scope>NUCLEOTIDE SEQUENCE</scope>
</reference>
<feature type="non-terminal residue" evidence="2">
    <location>
        <position position="171"/>
    </location>
</feature>
<proteinExistence type="predicted"/>
<evidence type="ECO:0000256" key="1">
    <source>
        <dbReference type="SAM" id="Coils"/>
    </source>
</evidence>
<keyword evidence="1" id="KW-0175">Coiled coil</keyword>
<sequence>MAATVPLFNEILKNNQLVKGKLRISTSDLEKLFRSLENNTNQLKKKLHRQEELIRTQIRKRNGIKFQLKRNLESINKTFHPSKKNISLLFKKQGESSYIKARLYWGGRQREVQVGSIAIVIDMINNMISKGILSDLKTMRTKELTWKQIKQKPELVGAIKEIAAFKFQEYI</sequence>
<evidence type="ECO:0000313" key="2">
    <source>
        <dbReference type="EMBL" id="SVD93661.1"/>
    </source>
</evidence>